<evidence type="ECO:0000256" key="1">
    <source>
        <dbReference type="ARBA" id="ARBA00004370"/>
    </source>
</evidence>
<dbReference type="RefSeq" id="WP_006785056.1">
    <property type="nucleotide sequence ID" value="NZ_CABJBH010000013.1"/>
</dbReference>
<dbReference type="SUPFAM" id="SSF54184">
    <property type="entry name" value="Penicillin-binding protein 2x (pbp-2x), c-terminal domain"/>
    <property type="match status" value="1"/>
</dbReference>
<evidence type="ECO:0000313" key="4">
    <source>
        <dbReference type="EMBL" id="MTK20748.1"/>
    </source>
</evidence>
<sequence length="635" mass="71007">MKQAGVIQRRLLIFLSIVLIYFIALFIRLGYLQIFDSNELVQKAEELWSRNLPIEGQRGIIYDRNHEVIVGNEVAPSVIVIPRQVTDVEHTSEVLAEILGVSVEEANRHVTHRVSVERIQPEGRKLSNEQVVAIQEANLDGVYLVNDVKRSYPYGSLLAQTIGFTGIDNQGITGLEYVYNDYLMGANGVWQYFSDAKGNPLPQFSDSYSPASRGLDIELTIDLHLQQILDREFDNAVAKYDPDQMIGIIMDPKTGEILALSSRPTYEPENYQDYDQEIFNRNLPIWSTYEPGSTFKIVTFSAALEEGVMTLEDRFFDPGYAMVDGVRIRDWKAGGHGDQSMLEVIMNSCNPGFIELGMRLGKEKLFEYIKAYGFNEKTGVDMLGESQGIIFNPDNIGNVELATSSFGQGNSVTPIQLVTAVSAAVNGGNLMQPYIVKRMIHPYTNEILYERQPTIKRQVISQETSDTMRYALEMVGAQGSGKGAYIDGYRVGGKTGTAQKARNGAYVSGEYILSFVGIAPMDDPQLVVYVAIDNPKNTIQYGGVVAAPIARSILAEALPYIGVEPREEQIEKKYNWLDTQYVTIPDFVGQEKKNIETSYLYNIEYYGEGTKVISQQPEAYTRTIEGGTIRLYLGE</sequence>
<accession>A0A173R5P5</accession>
<dbReference type="InterPro" id="IPR005311">
    <property type="entry name" value="PBP_dimer"/>
</dbReference>
<gene>
    <name evidence="4" type="ORF">GMA92_04750</name>
</gene>
<reference evidence="4 5" key="1">
    <citation type="journal article" date="2019" name="Nat. Med.">
        <title>A library of human gut bacterial isolates paired with longitudinal multiomics data enables mechanistic microbiome research.</title>
        <authorList>
            <person name="Poyet M."/>
            <person name="Groussin M."/>
            <person name="Gibbons S.M."/>
            <person name="Avila-Pacheco J."/>
            <person name="Jiang X."/>
            <person name="Kearney S.M."/>
            <person name="Perrotta A.R."/>
            <person name="Berdy B."/>
            <person name="Zhao S."/>
            <person name="Lieberman T.D."/>
            <person name="Swanson P.K."/>
            <person name="Smith M."/>
            <person name="Roesemann S."/>
            <person name="Alexander J.E."/>
            <person name="Rich S.A."/>
            <person name="Livny J."/>
            <person name="Vlamakis H."/>
            <person name="Clish C."/>
            <person name="Bullock K."/>
            <person name="Deik A."/>
            <person name="Scott J."/>
            <person name="Pierce K.A."/>
            <person name="Xavier R.J."/>
            <person name="Alm E.J."/>
        </authorList>
    </citation>
    <scope>NUCLEOTIDE SEQUENCE [LARGE SCALE GENOMIC DNA]</scope>
    <source>
        <strain evidence="4 5">BIOML-A198</strain>
    </source>
</reference>
<dbReference type="InterPro" id="IPR001460">
    <property type="entry name" value="PCN-bd_Tpept"/>
</dbReference>
<evidence type="ECO:0000313" key="5">
    <source>
        <dbReference type="Proteomes" id="UP000487649"/>
    </source>
</evidence>
<dbReference type="GO" id="GO:0008658">
    <property type="term" value="F:penicillin binding"/>
    <property type="evidence" value="ECO:0007669"/>
    <property type="project" value="InterPro"/>
</dbReference>
<dbReference type="AlphaFoldDB" id="A0A173R5P5"/>
<dbReference type="NCBIfam" id="TIGR02214">
    <property type="entry name" value="spoVD_pbp"/>
    <property type="match status" value="1"/>
</dbReference>
<dbReference type="PANTHER" id="PTHR30627">
    <property type="entry name" value="PEPTIDOGLYCAN D,D-TRANSPEPTIDASE"/>
    <property type="match status" value="1"/>
</dbReference>
<dbReference type="PROSITE" id="PS51178">
    <property type="entry name" value="PASTA"/>
    <property type="match status" value="1"/>
</dbReference>
<dbReference type="PANTHER" id="PTHR30627:SF1">
    <property type="entry name" value="PEPTIDOGLYCAN D,D-TRANSPEPTIDASE FTSI"/>
    <property type="match status" value="1"/>
</dbReference>
<dbReference type="Pfam" id="PF00905">
    <property type="entry name" value="Transpeptidase"/>
    <property type="match status" value="1"/>
</dbReference>
<comment type="subcellular location">
    <subcellularLocation>
        <location evidence="1">Membrane</location>
    </subcellularLocation>
</comment>
<comment type="similarity">
    <text evidence="2">Belongs to the transpeptidase family.</text>
</comment>
<evidence type="ECO:0000256" key="2">
    <source>
        <dbReference type="ARBA" id="ARBA00007171"/>
    </source>
</evidence>
<dbReference type="SUPFAM" id="SSF56519">
    <property type="entry name" value="Penicillin binding protein dimerisation domain"/>
    <property type="match status" value="1"/>
</dbReference>
<dbReference type="EMBL" id="WMQE01000008">
    <property type="protein sequence ID" value="MTK20748.1"/>
    <property type="molecule type" value="Genomic_DNA"/>
</dbReference>
<dbReference type="Gene3D" id="3.90.1310.10">
    <property type="entry name" value="Penicillin-binding protein 2a (Domain 2)"/>
    <property type="match status" value="1"/>
</dbReference>
<dbReference type="SUPFAM" id="SSF56601">
    <property type="entry name" value="beta-lactamase/transpeptidase-like"/>
    <property type="match status" value="1"/>
</dbReference>
<dbReference type="GO" id="GO:0071555">
    <property type="term" value="P:cell wall organization"/>
    <property type="evidence" value="ECO:0007669"/>
    <property type="project" value="TreeGrafter"/>
</dbReference>
<keyword evidence="3" id="KW-0472">Membrane</keyword>
<dbReference type="GO" id="GO:0005886">
    <property type="term" value="C:plasma membrane"/>
    <property type="evidence" value="ECO:0007669"/>
    <property type="project" value="TreeGrafter"/>
</dbReference>
<dbReference type="Pfam" id="PF03717">
    <property type="entry name" value="PBP_dimer"/>
    <property type="match status" value="1"/>
</dbReference>
<dbReference type="InterPro" id="IPR012338">
    <property type="entry name" value="Beta-lactam/transpept-like"/>
</dbReference>
<protein>
    <submittedName>
        <fullName evidence="4">Stage V sporulation protein D</fullName>
    </submittedName>
</protein>
<dbReference type="InterPro" id="IPR036138">
    <property type="entry name" value="PBP_dimer_sf"/>
</dbReference>
<organism evidence="4 5">
    <name type="scientific">Turicibacter sanguinis</name>
    <dbReference type="NCBI Taxonomy" id="154288"/>
    <lineage>
        <taxon>Bacteria</taxon>
        <taxon>Bacillati</taxon>
        <taxon>Bacillota</taxon>
        <taxon>Erysipelotrichia</taxon>
        <taxon>Erysipelotrichales</taxon>
        <taxon>Turicibacteraceae</taxon>
        <taxon>Turicibacter</taxon>
    </lineage>
</organism>
<dbReference type="Gene3D" id="3.40.710.10">
    <property type="entry name" value="DD-peptidase/beta-lactamase superfamily"/>
    <property type="match status" value="1"/>
</dbReference>
<proteinExistence type="inferred from homology"/>
<dbReference type="InterPro" id="IPR005543">
    <property type="entry name" value="PASTA_dom"/>
</dbReference>
<dbReference type="InterPro" id="IPR050515">
    <property type="entry name" value="Beta-lactam/transpept"/>
</dbReference>
<dbReference type="SMART" id="SM00740">
    <property type="entry name" value="PASTA"/>
    <property type="match status" value="1"/>
</dbReference>
<evidence type="ECO:0000256" key="3">
    <source>
        <dbReference type="ARBA" id="ARBA00023136"/>
    </source>
</evidence>
<dbReference type="Proteomes" id="UP000487649">
    <property type="component" value="Unassembled WGS sequence"/>
</dbReference>
<dbReference type="OrthoDB" id="9804124at2"/>
<dbReference type="InterPro" id="IPR011927">
    <property type="entry name" value="SpoVD_pbp"/>
</dbReference>
<dbReference type="Gene3D" id="3.30.450.330">
    <property type="match status" value="1"/>
</dbReference>
<name>A0A173R5P5_9FIRM</name>
<comment type="caution">
    <text evidence="4">The sequence shown here is derived from an EMBL/GenBank/DDBJ whole genome shotgun (WGS) entry which is preliminary data.</text>
</comment>
<dbReference type="GeneID" id="60059932"/>